<sequence>MKNLVYYNLILIFLLQFINQIFIPIPLFIIGILYVSSFFFSTKRNILGVYLYLVMISSEFLLYLTNILFVIFLLWYHRNNIIIGINSLLILLLTLNESVHVFINSLMGFQESIIKLFGFLVCLIPFMFLKQLRNTVNIKVTFNFLLLGFVSFSLITIGTYITSYNVANFFNEIRRFGYLPKNKDESALLMNPNTIGKNSAFIVGTYLVLINLGYLKYSIKNIILISYVIFIGSLTLSRSFFLLMITTLVLIAIYQMIKKKALKIIMIFILLISSLLVMIKYATNFTKAISRRVIEADDISGGRLDIYSQYINIITTDYKVLLFGTGMQDYLLKVQNYNSFINQSSHNIVLEILTIWGIVGLIIVTMFMFNYIYECKNFLTSSLETKILLLIPIIIIIISAMFGQFFISYYHTFALTFFALILLDVKGVCKC</sequence>
<keyword evidence="3 5" id="KW-1133">Transmembrane helix</keyword>
<dbReference type="InterPro" id="IPR007016">
    <property type="entry name" value="O-antigen_ligase-rel_domated"/>
</dbReference>
<dbReference type="Proteomes" id="UP000243626">
    <property type="component" value="Chromosome"/>
</dbReference>
<feature type="transmembrane region" description="Helical" evidence="5">
    <location>
        <begin position="225"/>
        <end position="254"/>
    </location>
</feature>
<evidence type="ECO:0000256" key="2">
    <source>
        <dbReference type="ARBA" id="ARBA00022692"/>
    </source>
</evidence>
<comment type="subcellular location">
    <subcellularLocation>
        <location evidence="1">Membrane</location>
        <topology evidence="1">Multi-pass membrane protein</topology>
    </subcellularLocation>
</comment>
<feature type="transmembrane region" description="Helical" evidence="5">
    <location>
        <begin position="261"/>
        <end position="282"/>
    </location>
</feature>
<keyword evidence="2 5" id="KW-0812">Transmembrane</keyword>
<dbReference type="RefSeq" id="WP_070710133.1">
    <property type="nucleotide sequence ID" value="NZ_CP136964.1"/>
</dbReference>
<accession>A0AAF0YGK9</accession>
<feature type="transmembrane region" description="Helical" evidence="5">
    <location>
        <begin position="385"/>
        <end position="403"/>
    </location>
</feature>
<evidence type="ECO:0000313" key="7">
    <source>
        <dbReference type="EMBL" id="WOS95488.1"/>
    </source>
</evidence>
<feature type="domain" description="O-antigen ligase-related" evidence="6">
    <location>
        <begin position="228"/>
        <end position="364"/>
    </location>
</feature>
<evidence type="ECO:0000256" key="4">
    <source>
        <dbReference type="ARBA" id="ARBA00023136"/>
    </source>
</evidence>
<dbReference type="PANTHER" id="PTHR37422">
    <property type="entry name" value="TEICHURONIC ACID BIOSYNTHESIS PROTEIN TUAE"/>
    <property type="match status" value="1"/>
</dbReference>
<organism evidence="7 8">
    <name type="scientific">Nosocomiicoccus massiliensis</name>
    <dbReference type="NCBI Taxonomy" id="1232430"/>
    <lineage>
        <taxon>Bacteria</taxon>
        <taxon>Bacillati</taxon>
        <taxon>Bacillota</taxon>
        <taxon>Bacilli</taxon>
        <taxon>Bacillales</taxon>
        <taxon>Staphylococcaceae</taxon>
        <taxon>Nosocomiicoccus</taxon>
    </lineage>
</organism>
<dbReference type="InterPro" id="IPR051533">
    <property type="entry name" value="WaaL-like"/>
</dbReference>
<evidence type="ECO:0000256" key="1">
    <source>
        <dbReference type="ARBA" id="ARBA00004141"/>
    </source>
</evidence>
<dbReference type="PANTHER" id="PTHR37422:SF17">
    <property type="entry name" value="O-ANTIGEN LIGASE"/>
    <property type="match status" value="1"/>
</dbReference>
<keyword evidence="4 5" id="KW-0472">Membrane</keyword>
<reference evidence="7 8" key="2">
    <citation type="submission" date="2023-10" db="EMBL/GenBank/DDBJ databases">
        <authorList>
            <person name="Choi B."/>
        </authorList>
    </citation>
    <scope>NUCLEOTIDE SEQUENCE [LARGE SCALE GENOMIC DNA]</scope>
    <source>
        <strain evidence="7 8">UMB0959</strain>
    </source>
</reference>
<dbReference type="GO" id="GO:0016874">
    <property type="term" value="F:ligase activity"/>
    <property type="evidence" value="ECO:0007669"/>
    <property type="project" value="UniProtKB-KW"/>
</dbReference>
<feature type="transmembrane region" description="Helical" evidence="5">
    <location>
        <begin position="6"/>
        <end position="35"/>
    </location>
</feature>
<evidence type="ECO:0000256" key="3">
    <source>
        <dbReference type="ARBA" id="ARBA00022989"/>
    </source>
</evidence>
<evidence type="ECO:0000259" key="6">
    <source>
        <dbReference type="Pfam" id="PF04932"/>
    </source>
</evidence>
<proteinExistence type="predicted"/>
<keyword evidence="8" id="KW-1185">Reference proteome</keyword>
<dbReference type="AlphaFoldDB" id="A0AAF0YGK9"/>
<name>A0AAF0YGK9_9STAP</name>
<feature type="transmembrane region" description="Helical" evidence="5">
    <location>
        <begin position="348"/>
        <end position="373"/>
    </location>
</feature>
<feature type="transmembrane region" description="Helical" evidence="5">
    <location>
        <begin position="47"/>
        <end position="75"/>
    </location>
</feature>
<evidence type="ECO:0000256" key="5">
    <source>
        <dbReference type="SAM" id="Phobius"/>
    </source>
</evidence>
<dbReference type="Pfam" id="PF04932">
    <property type="entry name" value="Wzy_C"/>
    <property type="match status" value="1"/>
</dbReference>
<gene>
    <name evidence="7" type="ORF">CJ229_005140</name>
</gene>
<feature type="transmembrane region" description="Helical" evidence="5">
    <location>
        <begin position="81"/>
        <end position="102"/>
    </location>
</feature>
<feature type="transmembrane region" description="Helical" evidence="5">
    <location>
        <begin position="114"/>
        <end position="132"/>
    </location>
</feature>
<feature type="transmembrane region" description="Helical" evidence="5">
    <location>
        <begin position="200"/>
        <end position="219"/>
    </location>
</feature>
<evidence type="ECO:0000313" key="8">
    <source>
        <dbReference type="Proteomes" id="UP000243626"/>
    </source>
</evidence>
<feature type="transmembrane region" description="Helical" evidence="5">
    <location>
        <begin position="144"/>
        <end position="167"/>
    </location>
</feature>
<dbReference type="KEGG" id="nmy:CJ229_005140"/>
<protein>
    <submittedName>
        <fullName evidence="7">O-antigen ligase family protein</fullName>
    </submittedName>
</protein>
<keyword evidence="7" id="KW-0436">Ligase</keyword>
<dbReference type="EMBL" id="CP136964">
    <property type="protein sequence ID" value="WOS95488.1"/>
    <property type="molecule type" value="Genomic_DNA"/>
</dbReference>
<reference evidence="8" key="1">
    <citation type="submission" date="2017-09" db="EMBL/GenBank/DDBJ databases">
        <title>Bacterial strain isolated from the female urinary microbiota.</title>
        <authorList>
            <person name="Thomas-White K."/>
            <person name="Kumar N."/>
            <person name="Forster S."/>
            <person name="Putonti C."/>
            <person name="Lawley T."/>
            <person name="Wolfe A.J."/>
        </authorList>
    </citation>
    <scope>NUCLEOTIDE SEQUENCE [LARGE SCALE GENOMIC DNA]</scope>
    <source>
        <strain evidence="8">UMB0959</strain>
    </source>
</reference>
<dbReference type="GO" id="GO:0016020">
    <property type="term" value="C:membrane"/>
    <property type="evidence" value="ECO:0007669"/>
    <property type="project" value="UniProtKB-SubCell"/>
</dbReference>